<reference evidence="7 8" key="1">
    <citation type="submission" date="2011-10" db="EMBL/GenBank/DDBJ databases">
        <authorList>
            <person name="Genoscope - CEA"/>
        </authorList>
    </citation>
    <scope>NUCLEOTIDE SEQUENCE [LARGE SCALE GENOMIC DNA]</scope>
    <source>
        <strain evidence="7 8">RCC 1105</strain>
    </source>
</reference>
<dbReference type="OrthoDB" id="1737200at2759"/>
<dbReference type="RefSeq" id="XP_007508237.1">
    <property type="nucleotide sequence ID" value="XM_007508175.1"/>
</dbReference>
<dbReference type="InterPro" id="IPR013083">
    <property type="entry name" value="Znf_RING/FYVE/PHD"/>
</dbReference>
<keyword evidence="5" id="KW-0175">Coiled coil</keyword>
<feature type="zinc finger region" description="TRAF-type" evidence="4">
    <location>
        <begin position="214"/>
        <end position="261"/>
    </location>
</feature>
<feature type="coiled-coil region" evidence="5">
    <location>
        <begin position="71"/>
        <end position="98"/>
    </location>
</feature>
<evidence type="ECO:0000256" key="1">
    <source>
        <dbReference type="ARBA" id="ARBA00022723"/>
    </source>
</evidence>
<evidence type="ECO:0000256" key="4">
    <source>
        <dbReference type="PROSITE-ProRule" id="PRU00207"/>
    </source>
</evidence>
<evidence type="ECO:0000256" key="2">
    <source>
        <dbReference type="ARBA" id="ARBA00022771"/>
    </source>
</evidence>
<evidence type="ECO:0000313" key="7">
    <source>
        <dbReference type="EMBL" id="CCO20728.1"/>
    </source>
</evidence>
<dbReference type="GeneID" id="19010745"/>
<evidence type="ECO:0000313" key="8">
    <source>
        <dbReference type="Proteomes" id="UP000198341"/>
    </source>
</evidence>
<dbReference type="InterPro" id="IPR001293">
    <property type="entry name" value="Znf_TRAF"/>
</dbReference>
<dbReference type="PROSITE" id="PS50145">
    <property type="entry name" value="ZF_TRAF"/>
    <property type="match status" value="1"/>
</dbReference>
<name>K8FDS2_9CHLO</name>
<keyword evidence="1 4" id="KW-0479">Metal-binding</keyword>
<keyword evidence="3 4" id="KW-0862">Zinc</keyword>
<dbReference type="AlphaFoldDB" id="K8FDS2"/>
<evidence type="ECO:0000256" key="3">
    <source>
        <dbReference type="ARBA" id="ARBA00022833"/>
    </source>
</evidence>
<gene>
    <name evidence="7" type="ordered locus">Bathy18g00580</name>
</gene>
<dbReference type="EMBL" id="FO082261">
    <property type="protein sequence ID" value="CCO20728.1"/>
    <property type="molecule type" value="Genomic_DNA"/>
</dbReference>
<organism evidence="7 8">
    <name type="scientific">Bathycoccus prasinos</name>
    <dbReference type="NCBI Taxonomy" id="41875"/>
    <lineage>
        <taxon>Eukaryota</taxon>
        <taxon>Viridiplantae</taxon>
        <taxon>Chlorophyta</taxon>
        <taxon>Mamiellophyceae</taxon>
        <taxon>Mamiellales</taxon>
        <taxon>Bathycoccaceae</taxon>
        <taxon>Bathycoccus</taxon>
    </lineage>
</organism>
<feature type="domain" description="TRAF-type" evidence="6">
    <location>
        <begin position="214"/>
        <end position="261"/>
    </location>
</feature>
<dbReference type="STRING" id="41875.K8FDS2"/>
<evidence type="ECO:0000259" key="6">
    <source>
        <dbReference type="PROSITE" id="PS50145"/>
    </source>
</evidence>
<evidence type="ECO:0000256" key="5">
    <source>
        <dbReference type="SAM" id="Coils"/>
    </source>
</evidence>
<sequence length="385" mass="45235">MISSNDEKETKQKKKSTQSYRCKNCCVFSSKTLADRMLDAICYSAIYAQSGIKSLIKSPHDALPEHAKELLRILKNEEDEQRVSLETLERKIQDFRDRNRSFFTDLTSKQKIEDEVRRLKETSLTQTNAMKTFDLGQMFLAADDDKSREETSKEILRMYDRKKGVASCLFECEAEDAEELRKMIREHEESACEWVEVKCERCDERFSKKFRKRHDEKVCPLFEVECPLKCGTVLKRNQVDLHAMNRCENRAFECPYEKLDCCSPTEPITKKTFDAHVRDNCANHLFTVTQKLFPKLSVLEHEHVRLEKQLHDHSQTSFRNHEKLKRFSEDELKWTKNNFGHVETRLKAAEMALEKERRDTLALMKRIETLEKALMTSSLAARGRK</sequence>
<dbReference type="KEGG" id="bpg:Bathy18g00580"/>
<keyword evidence="2 4" id="KW-0863">Zinc-finger</keyword>
<dbReference type="Pfam" id="PF02176">
    <property type="entry name" value="zf-TRAF"/>
    <property type="match status" value="1"/>
</dbReference>
<proteinExistence type="predicted"/>
<protein>
    <recommendedName>
        <fullName evidence="6">TRAF-type domain-containing protein</fullName>
    </recommendedName>
</protein>
<dbReference type="Proteomes" id="UP000198341">
    <property type="component" value="Chromosome 18"/>
</dbReference>
<accession>K8FDS2</accession>
<dbReference type="Gene3D" id="3.30.40.10">
    <property type="entry name" value="Zinc/RING finger domain, C3HC4 (zinc finger)"/>
    <property type="match status" value="1"/>
</dbReference>
<keyword evidence="8" id="KW-1185">Reference proteome</keyword>
<dbReference type="GO" id="GO:0008270">
    <property type="term" value="F:zinc ion binding"/>
    <property type="evidence" value="ECO:0007669"/>
    <property type="project" value="UniProtKB-KW"/>
</dbReference>